<accession>A0A150XUG0</accession>
<feature type="transmembrane region" description="Helical" evidence="1">
    <location>
        <begin position="131"/>
        <end position="150"/>
    </location>
</feature>
<dbReference type="EMBL" id="LRDB01000004">
    <property type="protein sequence ID" value="KYG82314.1"/>
    <property type="molecule type" value="Genomic_DNA"/>
</dbReference>
<reference evidence="2 3" key="1">
    <citation type="submission" date="2016-01" db="EMBL/GenBank/DDBJ databases">
        <title>Genome sequencing of Roseivirga echinicomitans KMM 6058.</title>
        <authorList>
            <person name="Selvaratnam C."/>
            <person name="Thevarajoo S."/>
            <person name="Goh K.M."/>
            <person name="Ee R."/>
            <person name="Chan K.-G."/>
            <person name="Chong C.S."/>
        </authorList>
    </citation>
    <scope>NUCLEOTIDE SEQUENCE [LARGE SCALE GENOMIC DNA]</scope>
    <source>
        <strain evidence="2 3">KMM 6058</strain>
    </source>
</reference>
<protein>
    <submittedName>
        <fullName evidence="2">Uncharacterized protein</fullName>
    </submittedName>
</protein>
<proteinExistence type="predicted"/>
<gene>
    <name evidence="2" type="ORF">AWN68_15860</name>
</gene>
<dbReference type="AlphaFoldDB" id="A0A150XUG0"/>
<dbReference type="RefSeq" id="WP_068413119.1">
    <property type="nucleotide sequence ID" value="NZ_LRDB01000004.1"/>
</dbReference>
<organism evidence="2 3">
    <name type="scientific">Roseivirga echinicomitans</name>
    <dbReference type="NCBI Taxonomy" id="296218"/>
    <lineage>
        <taxon>Bacteria</taxon>
        <taxon>Pseudomonadati</taxon>
        <taxon>Bacteroidota</taxon>
        <taxon>Cytophagia</taxon>
        <taxon>Cytophagales</taxon>
        <taxon>Roseivirgaceae</taxon>
        <taxon>Roseivirga</taxon>
    </lineage>
</organism>
<dbReference type="Proteomes" id="UP000075615">
    <property type="component" value="Unassembled WGS sequence"/>
</dbReference>
<feature type="transmembrane region" description="Helical" evidence="1">
    <location>
        <begin position="100"/>
        <end position="119"/>
    </location>
</feature>
<evidence type="ECO:0000313" key="3">
    <source>
        <dbReference type="Proteomes" id="UP000075615"/>
    </source>
</evidence>
<keyword evidence="1" id="KW-1133">Transmembrane helix</keyword>
<sequence>MRKKFFTDYDLKELKSKLSLIIEDEDDDAFKTHFSQIFFAKHDDRVTGYLRNESFKLWVYDSAAGSTGIFYPTIKGNLIPRSQGTEIQFSSKMNVIGRTVFLTFILILSFGILTEIVIQETNELKYLIPRALMGMLLLGLVSTVPLLLYFRTLRIIKRHLINELKLSHQR</sequence>
<keyword evidence="3" id="KW-1185">Reference proteome</keyword>
<evidence type="ECO:0000313" key="2">
    <source>
        <dbReference type="EMBL" id="KYG82314.1"/>
    </source>
</evidence>
<keyword evidence="1" id="KW-0472">Membrane</keyword>
<evidence type="ECO:0000256" key="1">
    <source>
        <dbReference type="SAM" id="Phobius"/>
    </source>
</evidence>
<dbReference type="STRING" id="296218.AWN68_15860"/>
<dbReference type="OrthoDB" id="9986027at2"/>
<name>A0A150XUG0_9BACT</name>
<keyword evidence="1" id="KW-0812">Transmembrane</keyword>
<comment type="caution">
    <text evidence="2">The sequence shown here is derived from an EMBL/GenBank/DDBJ whole genome shotgun (WGS) entry which is preliminary data.</text>
</comment>